<name>A0A8S1NEY2_PARPR</name>
<proteinExistence type="inferred from homology"/>
<dbReference type="PANTHER" id="PTHR10137">
    <property type="entry name" value="V-TYPE PROTON ATPASE SUBUNIT C"/>
    <property type="match status" value="1"/>
</dbReference>
<comment type="similarity">
    <text evidence="1">Belongs to the V-ATPase C subunit family.</text>
</comment>
<dbReference type="EMBL" id="CAJJDM010000089">
    <property type="protein sequence ID" value="CAD8090672.1"/>
    <property type="molecule type" value="Genomic_DNA"/>
</dbReference>
<dbReference type="OMA" id="KSSYIQW"/>
<reference evidence="2" key="1">
    <citation type="submission" date="2021-01" db="EMBL/GenBank/DDBJ databases">
        <authorList>
            <consortium name="Genoscope - CEA"/>
            <person name="William W."/>
        </authorList>
    </citation>
    <scope>NUCLEOTIDE SEQUENCE</scope>
</reference>
<dbReference type="AlphaFoldDB" id="A0A8S1NEY2"/>
<evidence type="ECO:0000313" key="3">
    <source>
        <dbReference type="Proteomes" id="UP000688137"/>
    </source>
</evidence>
<accession>A0A8S1NEY2</accession>
<organism evidence="2 3">
    <name type="scientific">Paramecium primaurelia</name>
    <dbReference type="NCBI Taxonomy" id="5886"/>
    <lineage>
        <taxon>Eukaryota</taxon>
        <taxon>Sar</taxon>
        <taxon>Alveolata</taxon>
        <taxon>Ciliophora</taxon>
        <taxon>Intramacronucleata</taxon>
        <taxon>Oligohymenophorea</taxon>
        <taxon>Peniculida</taxon>
        <taxon>Parameciidae</taxon>
        <taxon>Paramecium</taxon>
    </lineage>
</organism>
<keyword evidence="1" id="KW-0813">Transport</keyword>
<dbReference type="InterPro" id="IPR004907">
    <property type="entry name" value="ATPase_V1-cplx_csu"/>
</dbReference>
<gene>
    <name evidence="2" type="ORF">PPRIM_AZ9-3.1.T0860152</name>
</gene>
<dbReference type="GO" id="GO:0046961">
    <property type="term" value="F:proton-transporting ATPase activity, rotational mechanism"/>
    <property type="evidence" value="ECO:0007669"/>
    <property type="project" value="InterPro"/>
</dbReference>
<evidence type="ECO:0000256" key="1">
    <source>
        <dbReference type="RuleBase" id="RU364010"/>
    </source>
</evidence>
<keyword evidence="3" id="KW-1185">Reference proteome</keyword>
<evidence type="ECO:0000313" key="2">
    <source>
        <dbReference type="EMBL" id="CAD8090672.1"/>
    </source>
</evidence>
<comment type="function">
    <text evidence="1">Subunit of the V1 complex of vacuolar(H+)-ATPase (V-ATPase), a multisubunit enzyme composed of a peripheral complex (V1) that hydrolyzes ATP and a membrane integral complex (V0) that translocates protons. V-ATPase is responsible for acidifying and maintaining the pH of intracellular compartments and in some cell types, is targeted to the plasma membrane, where it is responsible for acidifying the extracellular environment. Subunit C is necessary for the assembly of the catalytic sector of the enzyme and is likely to have a specific function in its catalytic activity.</text>
</comment>
<keyword evidence="1" id="KW-0406">Ion transport</keyword>
<dbReference type="PANTHER" id="PTHR10137:SF0">
    <property type="entry name" value="V-TYPE PROTON ATPASE SUBUNIT C"/>
    <property type="match status" value="1"/>
</dbReference>
<protein>
    <recommendedName>
        <fullName evidence="1">V-type proton ATPase subunit C</fullName>
    </recommendedName>
</protein>
<comment type="subunit">
    <text evidence="1">V-ATPase is a heteromultimeric enzyme composed of a peripheral catalytic V1 complex (components A to H) attached to an integral membrane V0 proton pore complex.</text>
</comment>
<dbReference type="CDD" id="cd14785">
    <property type="entry name" value="V-ATPase_C"/>
    <property type="match status" value="1"/>
</dbReference>
<sequence length="405" mass="46899">MVYYLIGAPHKSNEQSAWLEMEKHVLTSGISRQAKGRILQAEIGKFKLGNLDHLMFINDSLLKQESVVESLLKKIERQYLDVTEKASYDFTIELKEGPQSIENFLMSFKWNDQTFPRASALTELVKAIQSRATHVETDLRQKSTSYQELKNQSQQVAKKEGNLLVKDLVDVLKEPIVKPRDFIYSDYLTTLVAIVPKTQIQEWLACYEFLCENVVPQSARQFQIDDKDNLTIWRVVIVKQSFDKDHDLEVVDKDDEDKAKKQKQSPVDEFIQKARDKLRITVKEFGYKSQESKEREKLRLDLKSKSDHMNTTLKQACEKAFSDLYITYMHLKVLRLVVDIAMRFGAAEPSIQCILKPDQGKEKKVQQSLLKLYADPSQVGLYGTKEELEDTEDFFPFVYVPINIP</sequence>
<dbReference type="GO" id="GO:0000221">
    <property type="term" value="C:vacuolar proton-transporting V-type ATPase, V1 domain"/>
    <property type="evidence" value="ECO:0007669"/>
    <property type="project" value="TreeGrafter"/>
</dbReference>
<keyword evidence="1" id="KW-0375">Hydrogen ion transport</keyword>
<dbReference type="Pfam" id="PF03223">
    <property type="entry name" value="V-ATPase_C"/>
    <property type="match status" value="1"/>
</dbReference>
<comment type="caution">
    <text evidence="2">The sequence shown here is derived from an EMBL/GenBank/DDBJ whole genome shotgun (WGS) entry which is preliminary data.</text>
</comment>
<dbReference type="Proteomes" id="UP000688137">
    <property type="component" value="Unassembled WGS sequence"/>
</dbReference>